<evidence type="ECO:0000256" key="1">
    <source>
        <dbReference type="SAM" id="Phobius"/>
    </source>
</evidence>
<keyword evidence="1" id="KW-0812">Transmembrane</keyword>
<dbReference type="Proteomes" id="UP000609172">
    <property type="component" value="Unassembled WGS sequence"/>
</dbReference>
<dbReference type="GO" id="GO:0016989">
    <property type="term" value="F:sigma factor antagonist activity"/>
    <property type="evidence" value="ECO:0007669"/>
    <property type="project" value="TreeGrafter"/>
</dbReference>
<proteinExistence type="predicted"/>
<dbReference type="PANTHER" id="PTHR30273:SF2">
    <property type="entry name" value="PROTEIN FECR"/>
    <property type="match status" value="1"/>
</dbReference>
<feature type="transmembrane region" description="Helical" evidence="1">
    <location>
        <begin position="84"/>
        <end position="105"/>
    </location>
</feature>
<evidence type="ECO:0000313" key="5">
    <source>
        <dbReference type="Proteomes" id="UP000609172"/>
    </source>
</evidence>
<feature type="domain" description="Protein FecR C-terminal" evidence="3">
    <location>
        <begin position="318"/>
        <end position="387"/>
    </location>
</feature>
<dbReference type="InterPro" id="IPR006860">
    <property type="entry name" value="FecR"/>
</dbReference>
<keyword evidence="1" id="KW-1133">Transmembrane helix</keyword>
<evidence type="ECO:0000259" key="2">
    <source>
        <dbReference type="Pfam" id="PF04773"/>
    </source>
</evidence>
<dbReference type="RefSeq" id="WP_200104244.1">
    <property type="nucleotide sequence ID" value="NZ_JAEHFV010000001.1"/>
</dbReference>
<feature type="domain" description="FecR protein" evidence="2">
    <location>
        <begin position="180"/>
        <end position="274"/>
    </location>
</feature>
<dbReference type="EMBL" id="JAEHFV010000001">
    <property type="protein sequence ID" value="MBK0368308.1"/>
    <property type="molecule type" value="Genomic_DNA"/>
</dbReference>
<comment type="caution">
    <text evidence="4">The sequence shown here is derived from an EMBL/GenBank/DDBJ whole genome shotgun (WGS) entry which is preliminary data.</text>
</comment>
<dbReference type="Gene3D" id="2.60.120.1440">
    <property type="match status" value="1"/>
</dbReference>
<evidence type="ECO:0000313" key="4">
    <source>
        <dbReference type="EMBL" id="MBK0368308.1"/>
    </source>
</evidence>
<keyword evidence="5" id="KW-1185">Reference proteome</keyword>
<keyword evidence="1" id="KW-0472">Membrane</keyword>
<dbReference type="Pfam" id="PF16344">
    <property type="entry name" value="FecR_C"/>
    <property type="match status" value="1"/>
</dbReference>
<accession>A0A934PL12</accession>
<dbReference type="Gene3D" id="3.55.50.30">
    <property type="match status" value="1"/>
</dbReference>
<name>A0A934PL12_9FLAO</name>
<dbReference type="PANTHER" id="PTHR30273">
    <property type="entry name" value="PERIPLASMIC SIGNAL SENSOR AND SIGMA FACTOR ACTIVATOR FECR-RELATED"/>
    <property type="match status" value="1"/>
</dbReference>
<evidence type="ECO:0000259" key="3">
    <source>
        <dbReference type="Pfam" id="PF16344"/>
    </source>
</evidence>
<gene>
    <name evidence="4" type="ORF">I5M07_00560</name>
</gene>
<organism evidence="4 5">
    <name type="scientific">Flavobacterium agrisoli</name>
    <dbReference type="NCBI Taxonomy" id="2793066"/>
    <lineage>
        <taxon>Bacteria</taxon>
        <taxon>Pseudomonadati</taxon>
        <taxon>Bacteroidota</taxon>
        <taxon>Flavobacteriia</taxon>
        <taxon>Flavobacteriales</taxon>
        <taxon>Flavobacteriaceae</taxon>
        <taxon>Flavobacterium</taxon>
    </lineage>
</organism>
<dbReference type="InterPro" id="IPR012373">
    <property type="entry name" value="Ferrdict_sens_TM"/>
</dbReference>
<protein>
    <submittedName>
        <fullName evidence="4">FecR domain-containing protein</fullName>
    </submittedName>
</protein>
<reference evidence="4" key="1">
    <citation type="submission" date="2020-12" db="EMBL/GenBank/DDBJ databases">
        <title>Bacterial novel species Flavobacterium sp. SE-1-e isolated from soil.</title>
        <authorList>
            <person name="Jung H.-Y."/>
        </authorList>
    </citation>
    <scope>NUCLEOTIDE SEQUENCE</scope>
    <source>
        <strain evidence="4">SE-1-e</strain>
    </source>
</reference>
<sequence length="388" mass="43478">MNDIFHLSKLIIKKKLKVLTDAEKEQLQQFGSEFPFSKKQNFENIIQKVSDYTLIDKNKAWLAILEKTKIAQDTSVVVPMRRFWYKYGAAAAAVLALFSLSYFFLDKDTGVKTPVVVSNPIEIGSSKATLTLEDGSTVTLEKGTNYKSNTVNGNGEQIVYDGKVKESAAKIGTNFLTIPRGGQFFVTLADGTKVWLNSESQLKYPVAFLEGETRQVELLYGEAYFEVSPSTAHKGAKFKVKTQVQNVEVIGTEFNVKAYRDESSIYTTLVKGKVAISNGTSKEILKPNQQSKINLNSSGIAITEVNVYNETSWRKGLFVFKGMPLKDIAKVLSRWYDVDIIFADPALGNEKFNGVLNKNQKIEDILTTIKNINFINAYEIKEHKITIK</sequence>
<dbReference type="Pfam" id="PF04773">
    <property type="entry name" value="FecR"/>
    <property type="match status" value="1"/>
</dbReference>
<dbReference type="AlphaFoldDB" id="A0A934PL12"/>
<dbReference type="InterPro" id="IPR032508">
    <property type="entry name" value="FecR_C"/>
</dbReference>